<evidence type="ECO:0000313" key="1">
    <source>
        <dbReference type="EMBL" id="UXI83189.1"/>
    </source>
</evidence>
<gene>
    <name evidence="1" type="ORF">N6Q81_18225</name>
</gene>
<dbReference type="PANTHER" id="PTHR40053">
    <property type="entry name" value="SPORULATION-CONTROL PROTEIN SPO0M"/>
    <property type="match status" value="1"/>
</dbReference>
<dbReference type="Pfam" id="PF07070">
    <property type="entry name" value="Spo0M"/>
    <property type="match status" value="1"/>
</dbReference>
<dbReference type="Proteomes" id="UP001064390">
    <property type="component" value="Chromosome"/>
</dbReference>
<dbReference type="RefSeq" id="WP_261700531.1">
    <property type="nucleotide sequence ID" value="NZ_CP104697.1"/>
</dbReference>
<feature type="non-terminal residue" evidence="1">
    <location>
        <position position="45"/>
    </location>
</feature>
<sequence length="45" mass="4357">MVFKRQPGPLGVGGPTVDTVLDAGAVRPGGTLSGRVELAGGTAGH</sequence>
<proteinExistence type="predicted"/>
<protein>
    <submittedName>
        <fullName evidence="1">Sporulation protein</fullName>
    </submittedName>
</protein>
<evidence type="ECO:0000313" key="2">
    <source>
        <dbReference type="Proteomes" id="UP001064390"/>
    </source>
</evidence>
<reference evidence="1" key="1">
    <citation type="submission" date="2022-09" db="EMBL/GenBank/DDBJ databases">
        <title>Streptomyces vinaceusdrappus strain AC-40.</title>
        <authorList>
            <person name="Sedeek A.M."/>
            <person name="Salah I."/>
            <person name="Kamel H.L."/>
            <person name="Soltan M.A."/>
            <person name="Elsayed T.R."/>
        </authorList>
    </citation>
    <scope>NUCLEOTIDE SEQUENCE</scope>
    <source>
        <strain evidence="1">AC-40</strain>
    </source>
</reference>
<dbReference type="EMBL" id="CP104697">
    <property type="protein sequence ID" value="UXI83189.1"/>
    <property type="molecule type" value="Genomic_DNA"/>
</dbReference>
<dbReference type="InterPro" id="IPR009776">
    <property type="entry name" value="Spore_0_M"/>
</dbReference>
<organism evidence="1 2">
    <name type="scientific">Streptomyces vinaceusdrappus</name>
    <dbReference type="NCBI Taxonomy" id="67376"/>
    <lineage>
        <taxon>Bacteria</taxon>
        <taxon>Bacillati</taxon>
        <taxon>Actinomycetota</taxon>
        <taxon>Actinomycetes</taxon>
        <taxon>Kitasatosporales</taxon>
        <taxon>Streptomycetaceae</taxon>
        <taxon>Streptomyces</taxon>
        <taxon>Streptomyces rochei group</taxon>
    </lineage>
</organism>
<keyword evidence="2" id="KW-1185">Reference proteome</keyword>
<name>A0ABY6C875_9ACTN</name>
<dbReference type="PANTHER" id="PTHR40053:SF1">
    <property type="entry name" value="SPORULATION-CONTROL PROTEIN SPO0M"/>
    <property type="match status" value="1"/>
</dbReference>
<accession>A0ABY6C875</accession>